<evidence type="ECO:0000256" key="2">
    <source>
        <dbReference type="ARBA" id="ARBA00023002"/>
    </source>
</evidence>
<evidence type="ECO:0000256" key="1">
    <source>
        <dbReference type="ARBA" id="ARBA00006484"/>
    </source>
</evidence>
<accession>A0A381SGA7</accession>
<dbReference type="PROSITE" id="PS00061">
    <property type="entry name" value="ADH_SHORT"/>
    <property type="match status" value="1"/>
</dbReference>
<comment type="similarity">
    <text evidence="1">Belongs to the short-chain dehydrogenases/reductases (SDR) family.</text>
</comment>
<dbReference type="PANTHER" id="PTHR24321">
    <property type="entry name" value="DEHYDROGENASES, SHORT CHAIN"/>
    <property type="match status" value="1"/>
</dbReference>
<dbReference type="NCBIfam" id="NF005559">
    <property type="entry name" value="PRK07231.1"/>
    <property type="match status" value="1"/>
</dbReference>
<dbReference type="Gene3D" id="3.40.50.720">
    <property type="entry name" value="NAD(P)-binding Rossmann-like Domain"/>
    <property type="match status" value="1"/>
</dbReference>
<name>A0A381SGA7_9ZZZZ</name>
<dbReference type="InterPro" id="IPR020904">
    <property type="entry name" value="Sc_DH/Rdtase_CS"/>
</dbReference>
<reference evidence="3" key="1">
    <citation type="submission" date="2018-05" db="EMBL/GenBank/DDBJ databases">
        <authorList>
            <person name="Lanie J.A."/>
            <person name="Ng W.-L."/>
            <person name="Kazmierczak K.M."/>
            <person name="Andrzejewski T.M."/>
            <person name="Davidsen T.M."/>
            <person name="Wayne K.J."/>
            <person name="Tettelin H."/>
            <person name="Glass J.I."/>
            <person name="Rusch D."/>
            <person name="Podicherti R."/>
            <person name="Tsui H.-C.T."/>
            <person name="Winkler M.E."/>
        </authorList>
    </citation>
    <scope>NUCLEOTIDE SEQUENCE</scope>
</reference>
<dbReference type="GO" id="GO:0016491">
    <property type="term" value="F:oxidoreductase activity"/>
    <property type="evidence" value="ECO:0007669"/>
    <property type="project" value="UniProtKB-KW"/>
</dbReference>
<dbReference type="PRINTS" id="PR00081">
    <property type="entry name" value="GDHRDH"/>
</dbReference>
<dbReference type="PRINTS" id="PR00080">
    <property type="entry name" value="SDRFAMILY"/>
</dbReference>
<gene>
    <name evidence="3" type="ORF">METZ01_LOCUS53077</name>
</gene>
<keyword evidence="2" id="KW-0560">Oxidoreductase</keyword>
<protein>
    <submittedName>
        <fullName evidence="3">Uncharacterized protein</fullName>
    </submittedName>
</protein>
<dbReference type="SUPFAM" id="SSF51735">
    <property type="entry name" value="NAD(P)-binding Rossmann-fold domains"/>
    <property type="match status" value="1"/>
</dbReference>
<dbReference type="PANTHER" id="PTHR24321:SF11">
    <property type="entry name" value="BLR0893 PROTEIN"/>
    <property type="match status" value="1"/>
</dbReference>
<dbReference type="Pfam" id="PF13561">
    <property type="entry name" value="adh_short_C2"/>
    <property type="match status" value="1"/>
</dbReference>
<dbReference type="InterPro" id="IPR002347">
    <property type="entry name" value="SDR_fam"/>
</dbReference>
<dbReference type="InterPro" id="IPR036291">
    <property type="entry name" value="NAD(P)-bd_dom_sf"/>
</dbReference>
<dbReference type="FunFam" id="3.40.50.720:FF:000084">
    <property type="entry name" value="Short-chain dehydrogenase reductase"/>
    <property type="match status" value="1"/>
</dbReference>
<dbReference type="CDD" id="cd05233">
    <property type="entry name" value="SDR_c"/>
    <property type="match status" value="1"/>
</dbReference>
<sequence length="254" mass="27437">MILNNKISIITGGATGIGKATVETFAKEGAKVIFCDINKKQGLLNQKKFNSMGLDTFFIQADVSNEADVKKMINFVVKKFNKIDTLFNNAGIEQPVTPSHKVDVKIFDKIISINLKGVFLCSKHALPIMMEKKSGAIVNNSSISAFANVGGNIGYASSKGGVMSLTRVLAVEYAKYNIRVNAVCPGVIDTPMNERNLKRAVNKSQLKKKWKTVTPLGRVASPYELAQTVLFLSSNMSSFVTGVGLLVDGGRAAN</sequence>
<proteinExistence type="inferred from homology"/>
<dbReference type="AlphaFoldDB" id="A0A381SGA7"/>
<organism evidence="3">
    <name type="scientific">marine metagenome</name>
    <dbReference type="NCBI Taxonomy" id="408172"/>
    <lineage>
        <taxon>unclassified sequences</taxon>
        <taxon>metagenomes</taxon>
        <taxon>ecological metagenomes</taxon>
    </lineage>
</organism>
<dbReference type="EMBL" id="UINC01002779">
    <property type="protein sequence ID" value="SVA00223.1"/>
    <property type="molecule type" value="Genomic_DNA"/>
</dbReference>
<evidence type="ECO:0000313" key="3">
    <source>
        <dbReference type="EMBL" id="SVA00223.1"/>
    </source>
</evidence>